<keyword evidence="10" id="KW-0808">Transferase</keyword>
<dbReference type="AlphaFoldDB" id="A0AAQ3MQE6"/>
<evidence type="ECO:0000256" key="24">
    <source>
        <dbReference type="PROSITE-ProRule" id="PRU10141"/>
    </source>
</evidence>
<dbReference type="Gene3D" id="3.30.200.20">
    <property type="entry name" value="Phosphorylase Kinase, domain 1"/>
    <property type="match status" value="1"/>
</dbReference>
<evidence type="ECO:0000256" key="1">
    <source>
        <dbReference type="ARBA" id="ARBA00001947"/>
    </source>
</evidence>
<dbReference type="Gene3D" id="2.60.120.200">
    <property type="match status" value="1"/>
</dbReference>
<dbReference type="SUPFAM" id="SSF49899">
    <property type="entry name" value="Concanavalin A-like lectins/glucanases"/>
    <property type="match status" value="1"/>
</dbReference>
<dbReference type="InterPro" id="IPR013154">
    <property type="entry name" value="ADH-like_N"/>
</dbReference>
<evidence type="ECO:0000256" key="13">
    <source>
        <dbReference type="ARBA" id="ARBA00022729"/>
    </source>
</evidence>
<keyword evidence="22" id="KW-0675">Receptor</keyword>
<dbReference type="Pfam" id="PF00139">
    <property type="entry name" value="Lectin_legB"/>
    <property type="match status" value="1"/>
</dbReference>
<dbReference type="Proteomes" id="UP001374535">
    <property type="component" value="Chromosome 10"/>
</dbReference>
<protein>
    <recommendedName>
        <fullName evidence="7">non-specific serine/threonine protein kinase</fullName>
        <ecNumber evidence="7">2.7.11.1</ecNumber>
    </recommendedName>
</protein>
<dbReference type="GO" id="GO:0016616">
    <property type="term" value="F:oxidoreductase activity, acting on the CH-OH group of donors, NAD or NADP as acceptor"/>
    <property type="evidence" value="ECO:0007669"/>
    <property type="project" value="InterPro"/>
</dbReference>
<dbReference type="PROSITE" id="PS00307">
    <property type="entry name" value="LECTIN_LEGUME_BETA"/>
    <property type="match status" value="1"/>
</dbReference>
<evidence type="ECO:0000256" key="14">
    <source>
        <dbReference type="ARBA" id="ARBA00022734"/>
    </source>
</evidence>
<evidence type="ECO:0000256" key="7">
    <source>
        <dbReference type="ARBA" id="ARBA00012513"/>
    </source>
</evidence>
<keyword evidence="13" id="KW-0732">Signal</keyword>
<comment type="cofactor">
    <cofactor evidence="1">
        <name>Zn(2+)</name>
        <dbReference type="ChEBI" id="CHEBI:29105"/>
    </cofactor>
</comment>
<dbReference type="GO" id="GO:0005524">
    <property type="term" value="F:ATP binding"/>
    <property type="evidence" value="ECO:0007669"/>
    <property type="project" value="UniProtKB-UniRule"/>
</dbReference>
<dbReference type="InterPro" id="IPR013149">
    <property type="entry name" value="ADH-like_C"/>
</dbReference>
<organism evidence="27 28">
    <name type="scientific">Vigna mungo</name>
    <name type="common">Black gram</name>
    <name type="synonym">Phaseolus mungo</name>
    <dbReference type="NCBI Taxonomy" id="3915"/>
    <lineage>
        <taxon>Eukaryota</taxon>
        <taxon>Viridiplantae</taxon>
        <taxon>Streptophyta</taxon>
        <taxon>Embryophyta</taxon>
        <taxon>Tracheophyta</taxon>
        <taxon>Spermatophyta</taxon>
        <taxon>Magnoliopsida</taxon>
        <taxon>eudicotyledons</taxon>
        <taxon>Gunneridae</taxon>
        <taxon>Pentapetalae</taxon>
        <taxon>rosids</taxon>
        <taxon>fabids</taxon>
        <taxon>Fabales</taxon>
        <taxon>Fabaceae</taxon>
        <taxon>Papilionoideae</taxon>
        <taxon>50 kb inversion clade</taxon>
        <taxon>NPAAA clade</taxon>
        <taxon>indigoferoid/millettioid clade</taxon>
        <taxon>Phaseoleae</taxon>
        <taxon>Vigna</taxon>
    </lineage>
</organism>
<dbReference type="InterPro" id="IPR001220">
    <property type="entry name" value="Legume_lectin_dom"/>
</dbReference>
<dbReference type="FunFam" id="1.10.510.10:FF:000240">
    <property type="entry name" value="Lectin-domain containing receptor kinase A4.3"/>
    <property type="match status" value="1"/>
</dbReference>
<keyword evidence="21 25" id="KW-0472">Membrane</keyword>
<proteinExistence type="inferred from homology"/>
<comment type="subcellular location">
    <subcellularLocation>
        <location evidence="2">Cell membrane</location>
        <topology evidence="2">Single-pass type I membrane protein</topology>
    </subcellularLocation>
</comment>
<dbReference type="InterPro" id="IPR000719">
    <property type="entry name" value="Prot_kinase_dom"/>
</dbReference>
<evidence type="ECO:0000256" key="5">
    <source>
        <dbReference type="ARBA" id="ARBA00008536"/>
    </source>
</evidence>
<dbReference type="PROSITE" id="PS50011">
    <property type="entry name" value="PROTEIN_KINASE_DOM"/>
    <property type="match status" value="1"/>
</dbReference>
<keyword evidence="15 24" id="KW-0547">Nucleotide-binding</keyword>
<evidence type="ECO:0000256" key="19">
    <source>
        <dbReference type="ARBA" id="ARBA00022989"/>
    </source>
</evidence>
<dbReference type="PANTHER" id="PTHR27007">
    <property type="match status" value="1"/>
</dbReference>
<accession>A0AAQ3MQE6</accession>
<dbReference type="InterPro" id="IPR019825">
    <property type="entry name" value="Lectin_legB_Mn/Ca_BS"/>
</dbReference>
<dbReference type="Pfam" id="PF00107">
    <property type="entry name" value="ADH_zinc_N"/>
    <property type="match status" value="1"/>
</dbReference>
<dbReference type="Pfam" id="PF00069">
    <property type="entry name" value="Pkinase"/>
    <property type="match status" value="1"/>
</dbReference>
<evidence type="ECO:0000256" key="11">
    <source>
        <dbReference type="ARBA" id="ARBA00022692"/>
    </source>
</evidence>
<dbReference type="PROSITE" id="PS00065">
    <property type="entry name" value="D_2_HYDROXYACID_DH_1"/>
    <property type="match status" value="1"/>
</dbReference>
<dbReference type="Pfam" id="PF08240">
    <property type="entry name" value="ADH_N"/>
    <property type="match status" value="1"/>
</dbReference>
<dbReference type="SUPFAM" id="SSF51735">
    <property type="entry name" value="NAD(P)-binding Rossmann-fold domains"/>
    <property type="match status" value="1"/>
</dbReference>
<dbReference type="GO" id="GO:0004674">
    <property type="term" value="F:protein serine/threonine kinase activity"/>
    <property type="evidence" value="ECO:0007669"/>
    <property type="project" value="UniProtKB-KW"/>
</dbReference>
<comment type="similarity">
    <text evidence="6">In the C-terminal section; belongs to the protein kinase superfamily. Ser/Thr protein kinase family.</text>
</comment>
<comment type="similarity">
    <text evidence="5">In the N-terminal section; belongs to the leguminous lectin family.</text>
</comment>
<dbReference type="Gene3D" id="3.90.180.10">
    <property type="entry name" value="Medium-chain alcohol dehydrogenases, catalytic domain"/>
    <property type="match status" value="1"/>
</dbReference>
<dbReference type="SMART" id="SM00220">
    <property type="entry name" value="S_TKc"/>
    <property type="match status" value="1"/>
</dbReference>
<dbReference type="Gene3D" id="3.40.50.720">
    <property type="entry name" value="NAD(P)-binding Rossmann-like Domain"/>
    <property type="match status" value="1"/>
</dbReference>
<dbReference type="InterPro" id="IPR050528">
    <property type="entry name" value="L-type_Lectin-RKs"/>
</dbReference>
<dbReference type="FunFam" id="3.90.180.10:FF:000100">
    <property type="entry name" value="Putative cinnamyl alcohol dehydrogenase 6"/>
    <property type="match status" value="1"/>
</dbReference>
<dbReference type="GO" id="GO:0002229">
    <property type="term" value="P:defense response to oomycetes"/>
    <property type="evidence" value="ECO:0007669"/>
    <property type="project" value="UniProtKB-ARBA"/>
</dbReference>
<evidence type="ECO:0000256" key="22">
    <source>
        <dbReference type="ARBA" id="ARBA00023170"/>
    </source>
</evidence>
<keyword evidence="11 25" id="KW-0812">Transmembrane</keyword>
<keyword evidence="16" id="KW-0418">Kinase</keyword>
<dbReference type="GO" id="GO:0009809">
    <property type="term" value="P:lignin biosynthetic process"/>
    <property type="evidence" value="ECO:0007669"/>
    <property type="project" value="UniProtKB-ARBA"/>
</dbReference>
<dbReference type="EMBL" id="CP144691">
    <property type="protein sequence ID" value="WVY95432.1"/>
    <property type="molecule type" value="Genomic_DNA"/>
</dbReference>
<evidence type="ECO:0000256" key="25">
    <source>
        <dbReference type="SAM" id="Phobius"/>
    </source>
</evidence>
<evidence type="ECO:0000256" key="2">
    <source>
        <dbReference type="ARBA" id="ARBA00004251"/>
    </source>
</evidence>
<gene>
    <name evidence="27" type="ORF">V8G54_034520</name>
</gene>
<dbReference type="InterPro" id="IPR029752">
    <property type="entry name" value="D-isomer_DH_CS1"/>
</dbReference>
<keyword evidence="18 24" id="KW-0067">ATP-binding</keyword>
<comment type="similarity">
    <text evidence="3">Belongs to the leguminous lectin family.</text>
</comment>
<evidence type="ECO:0000259" key="26">
    <source>
        <dbReference type="PROSITE" id="PS50011"/>
    </source>
</evidence>
<keyword evidence="8" id="KW-1003">Cell membrane</keyword>
<name>A0AAQ3MQE6_VIGMU</name>
<dbReference type="PROSITE" id="PS00107">
    <property type="entry name" value="PROTEIN_KINASE_ATP"/>
    <property type="match status" value="1"/>
</dbReference>
<dbReference type="FunFam" id="3.30.200.20:FF:000168">
    <property type="entry name" value="L-type lectin-domain containing receptor kinase IX.1"/>
    <property type="match status" value="1"/>
</dbReference>
<keyword evidence="19 25" id="KW-1133">Transmembrane helix</keyword>
<dbReference type="GO" id="GO:0046872">
    <property type="term" value="F:metal ion binding"/>
    <property type="evidence" value="ECO:0007669"/>
    <property type="project" value="UniProtKB-KW"/>
</dbReference>
<dbReference type="EC" id="2.7.11.1" evidence="7"/>
<dbReference type="InterPro" id="IPR000985">
    <property type="entry name" value="Lectin_LegA_CS"/>
</dbReference>
<feature type="domain" description="Protein kinase" evidence="26">
    <location>
        <begin position="350"/>
        <end position="627"/>
    </location>
</feature>
<dbReference type="GO" id="GO:0005886">
    <property type="term" value="C:plasma membrane"/>
    <property type="evidence" value="ECO:0007669"/>
    <property type="project" value="UniProtKB-SubCell"/>
</dbReference>
<dbReference type="InterPro" id="IPR017441">
    <property type="entry name" value="Protein_kinase_ATP_BS"/>
</dbReference>
<evidence type="ECO:0000256" key="8">
    <source>
        <dbReference type="ARBA" id="ARBA00022475"/>
    </source>
</evidence>
<keyword evidence="28" id="KW-1185">Reference proteome</keyword>
<evidence type="ECO:0000256" key="4">
    <source>
        <dbReference type="ARBA" id="ARBA00008072"/>
    </source>
</evidence>
<reference evidence="27 28" key="1">
    <citation type="journal article" date="2023" name="Life. Sci Alliance">
        <title>Evolutionary insights into 3D genome organization and epigenetic landscape of Vigna mungo.</title>
        <authorList>
            <person name="Junaid A."/>
            <person name="Singh B."/>
            <person name="Bhatia S."/>
        </authorList>
    </citation>
    <scope>NUCLEOTIDE SEQUENCE [LARGE SCALE GENOMIC DNA]</scope>
    <source>
        <strain evidence="27">Urdbean</strain>
    </source>
</reference>
<keyword evidence="23" id="KW-0325">Glycoprotein</keyword>
<dbReference type="CDD" id="cd06899">
    <property type="entry name" value="lectin_legume_LecRK_Arcelin_ConA"/>
    <property type="match status" value="1"/>
</dbReference>
<dbReference type="SUPFAM" id="SSF56112">
    <property type="entry name" value="Protein kinase-like (PK-like)"/>
    <property type="match status" value="1"/>
</dbReference>
<comment type="similarity">
    <text evidence="4">Belongs to the zinc-containing alcohol dehydrogenase family.</text>
</comment>
<evidence type="ECO:0000313" key="27">
    <source>
        <dbReference type="EMBL" id="WVY95432.1"/>
    </source>
</evidence>
<dbReference type="SUPFAM" id="SSF50129">
    <property type="entry name" value="GroES-like"/>
    <property type="match status" value="1"/>
</dbReference>
<keyword evidence="9" id="KW-0723">Serine/threonine-protein kinase</keyword>
<keyword evidence="12" id="KW-0479">Metal-binding</keyword>
<dbReference type="InterPro" id="IPR008271">
    <property type="entry name" value="Ser/Thr_kinase_AS"/>
</dbReference>
<sequence length="966" mass="107640">MPKVTDWHMGNGGFSTQTIILCYAMATVSFLPHTNTLSCSYLTFWENDAWLQLRGDAAVSGSEIQVTSNREGNNNSYSVGRVTPVIMMHLWDKSSGKLADFTTHFSFSVYSNELQFGDGLAFFLADPGLPLLNNITEGGGLGLVDGDRVLNSTQHSFVAVEFDTFQNPWDPEDPHVGMNFNSMKSNVTASWLAVLSQDEVYNCSIEYNSTTFCLTASFTGYYYQKYGRIQNSLSYKVDLRKHLPERVMVGFSAAAGYYVEEHILKSWSFNSGLEIEIGDTSGDDNRVVEWVGIGIGLGVFLGLACFLMWRRIKGNEKVLELDLKMDDEFQKGIGPKRFRYKELETATSKFSESEKLGQGGFGDVYKGFLKDLNSYVAIKRVSRESKQGVKEYATEVKIISQLRHKNLVQLLGWCHREKDLLLVYEFMPNGSLDFHLYGKGFLTWPVRYNIALGLASALLYLQEEWEQCVLHRDIKSSNIMLDSSFNAKLGDFGLARLVDHEKGSQTTFIAGTRGYIAPEYVTTGKAYKESDIYSFGVVLLEIASGRKAIDLKAQEGKVSIVEWVWEMYELGEMLKVADPKLCGAFHDEQMKRLVGIGLWCAHPNYRFRPSVMQVIQMLKFEAELPTLPNRKNMSSKGVDEQCLGWAARDASGVLSPYKFSRSHEIAGIVTKVGPNVHRFNVGDHVGVGTYVNSCRDCEYCNEKQEVLCTKGSVFTFNGVDFDGTITKGGYSSYIVVHERYCFTIPKNYPLASAAPLLCAGVTVYSPMVRHKMNQPGKSLGVIGLGGLGHMAVKFGKAFGLSVTVFSTSVSKKEEALTLLGADKFVVSSNQEEMKIMNNTDIDRPSYFFVALAKSLDFIIDTASGDHPFDPYMSLLKPYGVFVLVGFPSEIKFSPASLNIGSKTFAGSVTGGTKDIQEMIDFCAANDIHPKIEVIPIEYANEALERLVSRDVKYRFVIDIANSLKEN</sequence>
<dbReference type="InterPro" id="IPR011032">
    <property type="entry name" value="GroES-like_sf"/>
</dbReference>
<evidence type="ECO:0000256" key="10">
    <source>
        <dbReference type="ARBA" id="ARBA00022679"/>
    </source>
</evidence>
<dbReference type="PROSITE" id="PS00108">
    <property type="entry name" value="PROTEIN_KINASE_ST"/>
    <property type="match status" value="1"/>
</dbReference>
<evidence type="ECO:0000256" key="17">
    <source>
        <dbReference type="ARBA" id="ARBA00022833"/>
    </source>
</evidence>
<dbReference type="CDD" id="cd05283">
    <property type="entry name" value="CAD1"/>
    <property type="match status" value="1"/>
</dbReference>
<dbReference type="FunFam" id="3.40.50.720:FF:000022">
    <property type="entry name" value="Cinnamyl alcohol dehydrogenase"/>
    <property type="match status" value="1"/>
</dbReference>
<evidence type="ECO:0000256" key="21">
    <source>
        <dbReference type="ARBA" id="ARBA00023136"/>
    </source>
</evidence>
<evidence type="ECO:0000313" key="28">
    <source>
        <dbReference type="Proteomes" id="UP001374535"/>
    </source>
</evidence>
<dbReference type="InterPro" id="IPR036291">
    <property type="entry name" value="NAD(P)-bd_dom_sf"/>
</dbReference>
<feature type="transmembrane region" description="Helical" evidence="25">
    <location>
        <begin position="290"/>
        <end position="309"/>
    </location>
</feature>
<keyword evidence="17" id="KW-0862">Zinc</keyword>
<dbReference type="CDD" id="cd14066">
    <property type="entry name" value="STKc_IRAK"/>
    <property type="match status" value="1"/>
</dbReference>
<keyword evidence="14" id="KW-0430">Lectin</keyword>
<evidence type="ECO:0000256" key="12">
    <source>
        <dbReference type="ARBA" id="ARBA00022723"/>
    </source>
</evidence>
<feature type="binding site" evidence="24">
    <location>
        <position position="379"/>
    </location>
    <ligand>
        <name>ATP</name>
        <dbReference type="ChEBI" id="CHEBI:30616"/>
    </ligand>
</feature>
<evidence type="ECO:0000256" key="15">
    <source>
        <dbReference type="ARBA" id="ARBA00022741"/>
    </source>
</evidence>
<keyword evidence="20" id="KW-0560">Oxidoreductase</keyword>
<evidence type="ECO:0000256" key="9">
    <source>
        <dbReference type="ARBA" id="ARBA00022527"/>
    </source>
</evidence>
<evidence type="ECO:0000256" key="16">
    <source>
        <dbReference type="ARBA" id="ARBA00022777"/>
    </source>
</evidence>
<dbReference type="PROSITE" id="PS00308">
    <property type="entry name" value="LECTIN_LEGUME_ALPHA"/>
    <property type="match status" value="1"/>
</dbReference>
<dbReference type="InterPro" id="IPR013320">
    <property type="entry name" value="ConA-like_dom_sf"/>
</dbReference>
<dbReference type="InterPro" id="IPR011009">
    <property type="entry name" value="Kinase-like_dom_sf"/>
</dbReference>
<dbReference type="GO" id="GO:0030246">
    <property type="term" value="F:carbohydrate binding"/>
    <property type="evidence" value="ECO:0007669"/>
    <property type="project" value="UniProtKB-KW"/>
</dbReference>
<evidence type="ECO:0000256" key="3">
    <source>
        <dbReference type="ARBA" id="ARBA00007606"/>
    </source>
</evidence>
<evidence type="ECO:0000256" key="18">
    <source>
        <dbReference type="ARBA" id="ARBA00022840"/>
    </source>
</evidence>
<dbReference type="InterPro" id="IPR047109">
    <property type="entry name" value="CAD-like"/>
</dbReference>
<dbReference type="Gene3D" id="1.10.510.10">
    <property type="entry name" value="Transferase(Phosphotransferase) domain 1"/>
    <property type="match status" value="1"/>
</dbReference>
<evidence type="ECO:0000256" key="20">
    <source>
        <dbReference type="ARBA" id="ARBA00023002"/>
    </source>
</evidence>
<evidence type="ECO:0000256" key="6">
    <source>
        <dbReference type="ARBA" id="ARBA00010217"/>
    </source>
</evidence>
<evidence type="ECO:0000256" key="23">
    <source>
        <dbReference type="ARBA" id="ARBA00023180"/>
    </source>
</evidence>